<evidence type="ECO:0000313" key="1">
    <source>
        <dbReference type="EMBL" id="GFD49508.1"/>
    </source>
</evidence>
<gene>
    <name evidence="1" type="ORF">Tci_921477</name>
</gene>
<organism evidence="1">
    <name type="scientific">Tanacetum cinerariifolium</name>
    <name type="common">Dalmatian daisy</name>
    <name type="synonym">Chrysanthemum cinerariifolium</name>
    <dbReference type="NCBI Taxonomy" id="118510"/>
    <lineage>
        <taxon>Eukaryota</taxon>
        <taxon>Viridiplantae</taxon>
        <taxon>Streptophyta</taxon>
        <taxon>Embryophyta</taxon>
        <taxon>Tracheophyta</taxon>
        <taxon>Spermatophyta</taxon>
        <taxon>Magnoliopsida</taxon>
        <taxon>eudicotyledons</taxon>
        <taxon>Gunneridae</taxon>
        <taxon>Pentapetalae</taxon>
        <taxon>asterids</taxon>
        <taxon>campanulids</taxon>
        <taxon>Asterales</taxon>
        <taxon>Asteraceae</taxon>
        <taxon>Asteroideae</taxon>
        <taxon>Anthemideae</taxon>
        <taxon>Anthemidinae</taxon>
        <taxon>Tanacetum</taxon>
    </lineage>
</organism>
<feature type="non-terminal residue" evidence="1">
    <location>
        <position position="1"/>
    </location>
</feature>
<reference evidence="1" key="1">
    <citation type="journal article" date="2019" name="Sci. Rep.">
        <title>Draft genome of Tanacetum cinerariifolium, the natural source of mosquito coil.</title>
        <authorList>
            <person name="Yamashiro T."/>
            <person name="Shiraishi A."/>
            <person name="Satake H."/>
            <person name="Nakayama K."/>
        </authorList>
    </citation>
    <scope>NUCLEOTIDE SEQUENCE</scope>
</reference>
<protein>
    <submittedName>
        <fullName evidence="1">Uncharacterized protein</fullName>
    </submittedName>
</protein>
<comment type="caution">
    <text evidence="1">The sequence shown here is derived from an EMBL/GenBank/DDBJ whole genome shotgun (WGS) entry which is preliminary data.</text>
</comment>
<dbReference type="EMBL" id="BKCJ011742698">
    <property type="protein sequence ID" value="GFD49508.1"/>
    <property type="molecule type" value="Genomic_DNA"/>
</dbReference>
<sequence length="97" mass="10664">KTSGLKRLKKVGTTQRVESSIDTIVDDPEDGSKCEGEIAELDADEDVTLEDVDAEVEMDASIQGRMAESQAKVYHLDLQHAEKVLNMQDTNEAEPSD</sequence>
<proteinExistence type="predicted"/>
<name>A0A699WVE9_TANCI</name>
<dbReference type="AlphaFoldDB" id="A0A699WVE9"/>
<accession>A0A699WVE9</accession>